<evidence type="ECO:0000256" key="1">
    <source>
        <dbReference type="ARBA" id="ARBA00001933"/>
    </source>
</evidence>
<comment type="subcellular location">
    <subcellularLocation>
        <location evidence="8">Cytoplasm</location>
    </subcellularLocation>
</comment>
<dbReference type="GO" id="GO:0042286">
    <property type="term" value="F:glutamate-1-semialdehyde 2,1-aminomutase activity"/>
    <property type="evidence" value="ECO:0007669"/>
    <property type="project" value="UniProtKB-UniRule"/>
</dbReference>
<gene>
    <name evidence="8" type="primary">hemL</name>
    <name evidence="9" type="ORF">BTO14_09265</name>
</gene>
<dbReference type="OrthoDB" id="9807885at2"/>
<comment type="pathway">
    <text evidence="2">Porphyrin-containing compound metabolism; protoporphyrin-IX biosynthesis; 5-aminolevulinate from L-glutamyl-tRNA(Glu): step 2/2.</text>
</comment>
<dbReference type="PANTHER" id="PTHR43713:SF1">
    <property type="entry name" value="GLUTAMATE-1-SEMIALDEHYDE 2,1-AMINOMUTASE 2"/>
    <property type="match status" value="1"/>
</dbReference>
<evidence type="ECO:0000256" key="3">
    <source>
        <dbReference type="ARBA" id="ARBA00008981"/>
    </source>
</evidence>
<reference evidence="9 10" key="1">
    <citation type="submission" date="2016-12" db="EMBL/GenBank/DDBJ databases">
        <title>Trade-off between light-utilization and light-protection in marine flavobacteria.</title>
        <authorList>
            <person name="Kumagai Y."/>
            <person name="Yoshizawa S."/>
            <person name="Kogure K."/>
            <person name="Iwasaki W."/>
        </authorList>
    </citation>
    <scope>NUCLEOTIDE SEQUENCE [LARGE SCALE GENOMIC DNA]</scope>
    <source>
        <strain evidence="9 10">KCTC 12100</strain>
    </source>
</reference>
<proteinExistence type="inferred from homology"/>
<dbReference type="SUPFAM" id="SSF53383">
    <property type="entry name" value="PLP-dependent transferases"/>
    <property type="match status" value="1"/>
</dbReference>
<dbReference type="RefSeq" id="WP_105049104.1">
    <property type="nucleotide sequence ID" value="NZ_CP150661.1"/>
</dbReference>
<dbReference type="FunFam" id="3.40.640.10:FF:000021">
    <property type="entry name" value="Glutamate-1-semialdehyde 2,1-aminomutase"/>
    <property type="match status" value="1"/>
</dbReference>
<evidence type="ECO:0000313" key="10">
    <source>
        <dbReference type="Proteomes" id="UP000247345"/>
    </source>
</evidence>
<evidence type="ECO:0000256" key="8">
    <source>
        <dbReference type="HAMAP-Rule" id="MF_00375"/>
    </source>
</evidence>
<sequence>MEFKKSEKLYKKGLVNLVGGVNSPVRAFSSVGGNPLFIKKAKGTKITDVDGNKYVDLVLSYGPMILGHRHKKVQKAVEKALKNGYSFGASTENEIKLAKIVCDAFPGMDKVRFVNSGTEAVLSGIRLARAFTGKDKIIKFAGCYHGHQDALLVAAGSGLATLSLPGSKGVPEGAVKNTLISNYNDLESVKKHFENDDNIAGVIIEPIAGNMGVVVPENNFLAELKAYLETKGALLIVDEVMTGFRSKFGGAQELLGVEADITCLGKVIGGGFPVGAYGAREEIMQEVAPLGGMYQAGTLSGNPIAMAGGIATLTELKKQNPYKKFEEIGAILEVILLETAKKYNVALTVNRFGSMLNPFFVNSEVTNFVEAQLSDTKKFAVFFWEMIKNGVFLPPSQFEAWFLSSALSDKDIKKIAEAIDKGMLAVSKMKK</sequence>
<dbReference type="AlphaFoldDB" id="A0A2P6CEY8"/>
<dbReference type="InterPro" id="IPR015424">
    <property type="entry name" value="PyrdxlP-dep_Trfase"/>
</dbReference>
<accession>A0A2P6CEY8</accession>
<dbReference type="Gene3D" id="3.40.640.10">
    <property type="entry name" value="Type I PLP-dependent aspartate aminotransferase-like (Major domain)"/>
    <property type="match status" value="1"/>
</dbReference>
<comment type="caution">
    <text evidence="9">The sequence shown here is derived from an EMBL/GenBank/DDBJ whole genome shotgun (WGS) entry which is preliminary data.</text>
</comment>
<dbReference type="EC" id="5.4.3.8" evidence="8"/>
<keyword evidence="10" id="KW-1185">Reference proteome</keyword>
<evidence type="ECO:0000256" key="5">
    <source>
        <dbReference type="ARBA" id="ARBA00022898"/>
    </source>
</evidence>
<dbReference type="GO" id="GO:0030170">
    <property type="term" value="F:pyridoxal phosphate binding"/>
    <property type="evidence" value="ECO:0007669"/>
    <property type="project" value="InterPro"/>
</dbReference>
<keyword evidence="4 8" id="KW-0963">Cytoplasm</keyword>
<dbReference type="NCBIfam" id="TIGR00713">
    <property type="entry name" value="hemL"/>
    <property type="match status" value="1"/>
</dbReference>
<evidence type="ECO:0000313" key="9">
    <source>
        <dbReference type="EMBL" id="PQJ73438.1"/>
    </source>
</evidence>
<comment type="subunit">
    <text evidence="8">Homodimer.</text>
</comment>
<protein>
    <recommendedName>
        <fullName evidence="8">Glutamate-1-semialdehyde 2,1-aminomutase</fullName>
        <shortName evidence="8">GSA</shortName>
        <ecNumber evidence="8">5.4.3.8</ecNumber>
    </recommendedName>
    <alternativeName>
        <fullName evidence="8">Glutamate-1-semialdehyde aminotransferase</fullName>
        <shortName evidence="8">GSA-AT</shortName>
    </alternativeName>
</protein>
<dbReference type="GO" id="GO:0008483">
    <property type="term" value="F:transaminase activity"/>
    <property type="evidence" value="ECO:0007669"/>
    <property type="project" value="InterPro"/>
</dbReference>
<dbReference type="HAMAP" id="MF_00375">
    <property type="entry name" value="HemL_aminotrans_3"/>
    <property type="match status" value="1"/>
</dbReference>
<keyword evidence="6 8" id="KW-0413">Isomerase</keyword>
<dbReference type="NCBIfam" id="NF000818">
    <property type="entry name" value="PRK00062.1"/>
    <property type="match status" value="1"/>
</dbReference>
<dbReference type="GO" id="GO:0006782">
    <property type="term" value="P:protoporphyrinogen IX biosynthetic process"/>
    <property type="evidence" value="ECO:0007669"/>
    <property type="project" value="UniProtKB-UniRule"/>
</dbReference>
<dbReference type="CDD" id="cd00610">
    <property type="entry name" value="OAT_like"/>
    <property type="match status" value="1"/>
</dbReference>
<dbReference type="InterPro" id="IPR015421">
    <property type="entry name" value="PyrdxlP-dep_Trfase_major"/>
</dbReference>
<evidence type="ECO:0000256" key="7">
    <source>
        <dbReference type="ARBA" id="ARBA00023244"/>
    </source>
</evidence>
<dbReference type="UniPathway" id="UPA00251">
    <property type="reaction ID" value="UER00317"/>
</dbReference>
<dbReference type="Proteomes" id="UP000247345">
    <property type="component" value="Unassembled WGS sequence"/>
</dbReference>
<dbReference type="Gene3D" id="3.90.1150.10">
    <property type="entry name" value="Aspartate Aminotransferase, domain 1"/>
    <property type="match status" value="1"/>
</dbReference>
<comment type="cofactor">
    <cofactor evidence="1 8">
        <name>pyridoxal 5'-phosphate</name>
        <dbReference type="ChEBI" id="CHEBI:597326"/>
    </cofactor>
</comment>
<evidence type="ECO:0000256" key="2">
    <source>
        <dbReference type="ARBA" id="ARBA00004819"/>
    </source>
</evidence>
<organism evidence="9 10">
    <name type="scientific">Polaribacter butkevichii</name>
    <dbReference type="NCBI Taxonomy" id="218490"/>
    <lineage>
        <taxon>Bacteria</taxon>
        <taxon>Pseudomonadati</taxon>
        <taxon>Bacteroidota</taxon>
        <taxon>Flavobacteriia</taxon>
        <taxon>Flavobacteriales</taxon>
        <taxon>Flavobacteriaceae</taxon>
    </lineage>
</organism>
<dbReference type="InterPro" id="IPR015422">
    <property type="entry name" value="PyrdxlP-dep_Trfase_small"/>
</dbReference>
<keyword evidence="7 8" id="KW-0627">Porphyrin biosynthesis</keyword>
<feature type="modified residue" description="N6-(pyridoxal phosphate)lysine" evidence="8">
    <location>
        <position position="266"/>
    </location>
</feature>
<dbReference type="InterPro" id="IPR004639">
    <property type="entry name" value="4pyrrol_synth_GluAld_NH2Trfase"/>
</dbReference>
<dbReference type="InterPro" id="IPR005814">
    <property type="entry name" value="Aminotrans_3"/>
</dbReference>
<dbReference type="PANTHER" id="PTHR43713">
    <property type="entry name" value="GLUTAMATE-1-SEMIALDEHYDE 2,1-AMINOMUTASE"/>
    <property type="match status" value="1"/>
</dbReference>
<dbReference type="GO" id="GO:0005737">
    <property type="term" value="C:cytoplasm"/>
    <property type="evidence" value="ECO:0007669"/>
    <property type="project" value="UniProtKB-SubCell"/>
</dbReference>
<comment type="catalytic activity">
    <reaction evidence="8">
        <text>(S)-4-amino-5-oxopentanoate = 5-aminolevulinate</text>
        <dbReference type="Rhea" id="RHEA:14265"/>
        <dbReference type="ChEBI" id="CHEBI:57501"/>
        <dbReference type="ChEBI" id="CHEBI:356416"/>
        <dbReference type="EC" id="5.4.3.8"/>
    </reaction>
</comment>
<keyword evidence="5 8" id="KW-0663">Pyridoxal phosphate</keyword>
<evidence type="ECO:0000256" key="4">
    <source>
        <dbReference type="ARBA" id="ARBA00022490"/>
    </source>
</evidence>
<dbReference type="Pfam" id="PF00202">
    <property type="entry name" value="Aminotran_3"/>
    <property type="match status" value="1"/>
</dbReference>
<evidence type="ECO:0000256" key="6">
    <source>
        <dbReference type="ARBA" id="ARBA00023235"/>
    </source>
</evidence>
<comment type="similarity">
    <text evidence="3 8">Belongs to the class-III pyridoxal-phosphate-dependent aminotransferase family. HemL subfamily.</text>
</comment>
<name>A0A2P6CEY8_9FLAO</name>
<dbReference type="EMBL" id="MSCK01000001">
    <property type="protein sequence ID" value="PQJ73438.1"/>
    <property type="molecule type" value="Genomic_DNA"/>
</dbReference>